<keyword evidence="6" id="KW-0812">Transmembrane</keyword>
<dbReference type="InterPro" id="IPR048052">
    <property type="entry name" value="FM1-like"/>
</dbReference>
<dbReference type="OrthoDB" id="3199332at2"/>
<keyword evidence="1" id="KW-0134">Cell wall</keyword>
<evidence type="ECO:0000256" key="1">
    <source>
        <dbReference type="ARBA" id="ARBA00022512"/>
    </source>
</evidence>
<accession>A0A7J5BEQ3</accession>
<evidence type="ECO:0000313" key="9">
    <source>
        <dbReference type="EMBL" id="KAB1644705.1"/>
    </source>
</evidence>
<dbReference type="Pfam" id="PF00746">
    <property type="entry name" value="Gram_pos_anchor"/>
    <property type="match status" value="1"/>
</dbReference>
<keyword evidence="2" id="KW-0964">Secreted</keyword>
<dbReference type="InterPro" id="IPR019931">
    <property type="entry name" value="LPXTG_anchor"/>
</dbReference>
<proteinExistence type="predicted"/>
<dbReference type="Gene3D" id="2.60.40.740">
    <property type="match status" value="1"/>
</dbReference>
<dbReference type="AlphaFoldDB" id="A0A7J5BEQ3"/>
<dbReference type="NCBIfam" id="TIGR01167">
    <property type="entry name" value="LPXTG_anchor"/>
    <property type="match status" value="1"/>
</dbReference>
<evidence type="ECO:0000256" key="6">
    <source>
        <dbReference type="SAM" id="Phobius"/>
    </source>
</evidence>
<gene>
    <name evidence="9" type="ORF">F8O05_00015</name>
</gene>
<dbReference type="InterPro" id="IPR013783">
    <property type="entry name" value="Ig-like_fold"/>
</dbReference>
<reference evidence="9 10" key="1">
    <citation type="submission" date="2019-09" db="EMBL/GenBank/DDBJ databases">
        <title>Phylogeny of genus Pseudoclavibacter and closely related genus.</title>
        <authorList>
            <person name="Li Y."/>
        </authorList>
    </citation>
    <scope>NUCLEOTIDE SEQUENCE [LARGE SCALE GENOMIC DNA]</scope>
    <source>
        <strain evidence="9 10">KCTC 13959</strain>
    </source>
</reference>
<organism evidence="9 10">
    <name type="scientific">Gulosibacter chungangensis</name>
    <dbReference type="NCBI Taxonomy" id="979746"/>
    <lineage>
        <taxon>Bacteria</taxon>
        <taxon>Bacillati</taxon>
        <taxon>Actinomycetota</taxon>
        <taxon>Actinomycetes</taxon>
        <taxon>Micrococcales</taxon>
        <taxon>Microbacteriaceae</taxon>
        <taxon>Gulosibacter</taxon>
    </lineage>
</organism>
<keyword evidence="6" id="KW-0472">Membrane</keyword>
<keyword evidence="10" id="KW-1185">Reference proteome</keyword>
<feature type="compositionally biased region" description="Polar residues" evidence="5">
    <location>
        <begin position="60"/>
        <end position="79"/>
    </location>
</feature>
<dbReference type="Proteomes" id="UP000433493">
    <property type="component" value="Unassembled WGS sequence"/>
</dbReference>
<evidence type="ECO:0000256" key="2">
    <source>
        <dbReference type="ARBA" id="ARBA00022525"/>
    </source>
</evidence>
<keyword evidence="4" id="KW-0572">Peptidoglycan-anchor</keyword>
<dbReference type="NCBIfam" id="NF033902">
    <property type="entry name" value="iso_D2_wall_anc"/>
    <property type="match status" value="1"/>
</dbReference>
<feature type="signal peptide" evidence="7">
    <location>
        <begin position="1"/>
        <end position="49"/>
    </location>
</feature>
<feature type="transmembrane region" description="Helical" evidence="6">
    <location>
        <begin position="480"/>
        <end position="499"/>
    </location>
</feature>
<protein>
    <submittedName>
        <fullName evidence="9">SpaH/EbpB family LPXTG-anchored major pilin</fullName>
    </submittedName>
</protein>
<evidence type="ECO:0000256" key="7">
    <source>
        <dbReference type="SAM" id="SignalP"/>
    </source>
</evidence>
<keyword evidence="6" id="KW-1133">Transmembrane helix</keyword>
<feature type="chain" id="PRO_5039131582" evidence="7">
    <location>
        <begin position="50"/>
        <end position="508"/>
    </location>
</feature>
<dbReference type="NCBIfam" id="TIGR04226">
    <property type="entry name" value="RrgB_K2N_iso_D2"/>
    <property type="match status" value="1"/>
</dbReference>
<dbReference type="Gene3D" id="2.60.40.10">
    <property type="entry name" value="Immunoglobulins"/>
    <property type="match status" value="2"/>
</dbReference>
<name>A0A7J5BEQ3_9MICO</name>
<evidence type="ECO:0000256" key="4">
    <source>
        <dbReference type="ARBA" id="ARBA00023088"/>
    </source>
</evidence>
<sequence length="508" mass="53196">MVPAYGPRIERNKAKMTSKKKTIRRLAAGVGALALGLTGVTAFATAASAAVDVGPDQPGAPTSGTLTINKYSGGHTANPNPENLLDGVEFTVTQVGRISTTDPTVCEAIDLTDAADWDGLSGLFASAPSTPAAPFCLTDVAQDDVTGTNGQVVFNLDVGIYFVQETDPGEHPIVSPVPDFYVSIPTSVGNDGTGWNYDVVADPKNQLQEEPTKTIEEDQEELVVGSTVEWTLDVPIPTLNNDETFNEAIITDVLDSRLEYVADSTVMTIGGTDLTQGTHYTVSDNLVWTFTEAGRAILDANMGGTLNIVFDTKVLEVGDGTIPNDDYESQFNGTPTPGTVVPYTYWGELLINKKDDKGTTLAGAEFQVFEASAAGTCADDAPATGAIATGTSNAAGVVQWEGATPASPLGLWVANSNGPLSDPFKVYCVYETVVPAGHTAVDFENAVTIRPGTSNLVTLNVVNARTDGPELPLTGAQGTLALTIVGLLLVSAGTGAILWQRHRRNQAA</sequence>
<comment type="caution">
    <text evidence="9">The sequence shown here is derived from an EMBL/GenBank/DDBJ whole genome shotgun (WGS) entry which is preliminary data.</text>
</comment>
<dbReference type="InterPro" id="IPR026466">
    <property type="entry name" value="Fim_isopep_form_D2_dom"/>
</dbReference>
<feature type="region of interest" description="Disordered" evidence="5">
    <location>
        <begin position="55"/>
        <end position="79"/>
    </location>
</feature>
<dbReference type="GO" id="GO:0005975">
    <property type="term" value="P:carbohydrate metabolic process"/>
    <property type="evidence" value="ECO:0007669"/>
    <property type="project" value="UniProtKB-ARBA"/>
</dbReference>
<evidence type="ECO:0000313" key="10">
    <source>
        <dbReference type="Proteomes" id="UP000433493"/>
    </source>
</evidence>
<evidence type="ECO:0000256" key="5">
    <source>
        <dbReference type="SAM" id="MobiDB-lite"/>
    </source>
</evidence>
<keyword evidence="3 7" id="KW-0732">Signal</keyword>
<evidence type="ECO:0000256" key="3">
    <source>
        <dbReference type="ARBA" id="ARBA00022729"/>
    </source>
</evidence>
<evidence type="ECO:0000259" key="8">
    <source>
        <dbReference type="Pfam" id="PF00746"/>
    </source>
</evidence>
<feature type="domain" description="Gram-positive cocci surface proteins LPxTG" evidence="8">
    <location>
        <begin position="468"/>
        <end position="496"/>
    </location>
</feature>
<dbReference type="EMBL" id="WBKB01000001">
    <property type="protein sequence ID" value="KAB1644705.1"/>
    <property type="molecule type" value="Genomic_DNA"/>
</dbReference>